<dbReference type="PROSITE" id="PS50110">
    <property type="entry name" value="RESPONSE_REGULATORY"/>
    <property type="match status" value="1"/>
</dbReference>
<proteinExistence type="predicted"/>
<dbReference type="CDD" id="cd06170">
    <property type="entry name" value="LuxR_C_like"/>
    <property type="match status" value="1"/>
</dbReference>
<dbReference type="CDD" id="cd17535">
    <property type="entry name" value="REC_NarL-like"/>
    <property type="match status" value="1"/>
</dbReference>
<dbReference type="SUPFAM" id="SSF52172">
    <property type="entry name" value="CheY-like"/>
    <property type="match status" value="1"/>
</dbReference>
<dbReference type="GO" id="GO:0003677">
    <property type="term" value="F:DNA binding"/>
    <property type="evidence" value="ECO:0007669"/>
    <property type="project" value="UniProtKB-KW"/>
</dbReference>
<dbReference type="AlphaFoldDB" id="A0A6G7Y6T7"/>
<name>A0A6G7Y6T7_9ACTN</name>
<dbReference type="PANTHER" id="PTHR43214:SF24">
    <property type="entry name" value="TRANSCRIPTIONAL REGULATORY PROTEIN NARL-RELATED"/>
    <property type="match status" value="1"/>
</dbReference>
<dbReference type="InterPro" id="IPR039420">
    <property type="entry name" value="WalR-like"/>
</dbReference>
<dbReference type="GO" id="GO:0006355">
    <property type="term" value="P:regulation of DNA-templated transcription"/>
    <property type="evidence" value="ECO:0007669"/>
    <property type="project" value="InterPro"/>
</dbReference>
<keyword evidence="1 5" id="KW-0597">Phosphoprotein</keyword>
<evidence type="ECO:0000256" key="2">
    <source>
        <dbReference type="ARBA" id="ARBA00023015"/>
    </source>
</evidence>
<evidence type="ECO:0000256" key="3">
    <source>
        <dbReference type="ARBA" id="ARBA00023125"/>
    </source>
</evidence>
<dbReference type="PROSITE" id="PS50043">
    <property type="entry name" value="HTH_LUXR_2"/>
    <property type="match status" value="1"/>
</dbReference>
<reference evidence="8 9" key="1">
    <citation type="submission" date="2020-03" db="EMBL/GenBank/DDBJ databases">
        <title>Propioniciclava sp. nov., isolated from Hydrophilus acuminatus.</title>
        <authorList>
            <person name="Hyun D.-W."/>
            <person name="Bae J.-W."/>
        </authorList>
    </citation>
    <scope>NUCLEOTIDE SEQUENCE [LARGE SCALE GENOMIC DNA]</scope>
    <source>
        <strain evidence="8 9">HDW11</strain>
    </source>
</reference>
<evidence type="ECO:0000256" key="5">
    <source>
        <dbReference type="PROSITE-ProRule" id="PRU00169"/>
    </source>
</evidence>
<protein>
    <submittedName>
        <fullName evidence="8">Response regulator transcription factor</fullName>
    </submittedName>
</protein>
<dbReference type="InterPro" id="IPR000792">
    <property type="entry name" value="Tscrpt_reg_LuxR_C"/>
</dbReference>
<evidence type="ECO:0000256" key="1">
    <source>
        <dbReference type="ARBA" id="ARBA00022553"/>
    </source>
</evidence>
<dbReference type="PRINTS" id="PR00038">
    <property type="entry name" value="HTHLUXR"/>
</dbReference>
<evidence type="ECO:0000313" key="9">
    <source>
        <dbReference type="Proteomes" id="UP000501058"/>
    </source>
</evidence>
<dbReference type="EMBL" id="CP049865">
    <property type="protein sequence ID" value="QIK72525.1"/>
    <property type="molecule type" value="Genomic_DNA"/>
</dbReference>
<dbReference type="InterPro" id="IPR058245">
    <property type="entry name" value="NreC/VraR/RcsB-like_REC"/>
</dbReference>
<dbReference type="Proteomes" id="UP000501058">
    <property type="component" value="Chromosome"/>
</dbReference>
<feature type="domain" description="HTH luxR-type" evidence="6">
    <location>
        <begin position="143"/>
        <end position="208"/>
    </location>
</feature>
<dbReference type="SMART" id="SM00421">
    <property type="entry name" value="HTH_LUXR"/>
    <property type="match status" value="1"/>
</dbReference>
<feature type="domain" description="Response regulatory" evidence="7">
    <location>
        <begin position="5"/>
        <end position="121"/>
    </location>
</feature>
<dbReference type="KEGG" id="prv:G7070_09900"/>
<dbReference type="RefSeq" id="WP_166233599.1">
    <property type="nucleotide sequence ID" value="NZ_CP049865.1"/>
</dbReference>
<organism evidence="8 9">
    <name type="scientific">Propioniciclava coleopterorum</name>
    <dbReference type="NCBI Taxonomy" id="2714937"/>
    <lineage>
        <taxon>Bacteria</taxon>
        <taxon>Bacillati</taxon>
        <taxon>Actinomycetota</taxon>
        <taxon>Actinomycetes</taxon>
        <taxon>Propionibacteriales</taxon>
        <taxon>Propionibacteriaceae</taxon>
        <taxon>Propioniciclava</taxon>
    </lineage>
</organism>
<evidence type="ECO:0000313" key="8">
    <source>
        <dbReference type="EMBL" id="QIK72525.1"/>
    </source>
</evidence>
<keyword evidence="2" id="KW-0805">Transcription regulation</keyword>
<feature type="modified residue" description="4-aspartylphosphate" evidence="5">
    <location>
        <position position="56"/>
    </location>
</feature>
<dbReference type="Gene3D" id="3.40.50.2300">
    <property type="match status" value="1"/>
</dbReference>
<dbReference type="SUPFAM" id="SSF46894">
    <property type="entry name" value="C-terminal effector domain of the bipartite response regulators"/>
    <property type="match status" value="1"/>
</dbReference>
<dbReference type="InterPro" id="IPR011006">
    <property type="entry name" value="CheY-like_superfamily"/>
</dbReference>
<evidence type="ECO:0000256" key="4">
    <source>
        <dbReference type="ARBA" id="ARBA00023163"/>
    </source>
</evidence>
<keyword evidence="3" id="KW-0238">DNA-binding</keyword>
<evidence type="ECO:0000259" key="6">
    <source>
        <dbReference type="PROSITE" id="PS50043"/>
    </source>
</evidence>
<accession>A0A6G7Y6T7</accession>
<dbReference type="InterPro" id="IPR016032">
    <property type="entry name" value="Sig_transdc_resp-reg_C-effctor"/>
</dbReference>
<dbReference type="Pfam" id="PF00196">
    <property type="entry name" value="GerE"/>
    <property type="match status" value="1"/>
</dbReference>
<dbReference type="PANTHER" id="PTHR43214">
    <property type="entry name" value="TWO-COMPONENT RESPONSE REGULATOR"/>
    <property type="match status" value="1"/>
</dbReference>
<keyword evidence="9" id="KW-1185">Reference proteome</keyword>
<dbReference type="InterPro" id="IPR001789">
    <property type="entry name" value="Sig_transdc_resp-reg_receiver"/>
</dbReference>
<dbReference type="Pfam" id="PF00072">
    <property type="entry name" value="Response_reg"/>
    <property type="match status" value="1"/>
</dbReference>
<dbReference type="SMART" id="SM00448">
    <property type="entry name" value="REC"/>
    <property type="match status" value="1"/>
</dbReference>
<dbReference type="GO" id="GO:0000160">
    <property type="term" value="P:phosphorelay signal transduction system"/>
    <property type="evidence" value="ECO:0007669"/>
    <property type="project" value="InterPro"/>
</dbReference>
<gene>
    <name evidence="8" type="ORF">G7070_09900</name>
</gene>
<keyword evidence="4" id="KW-0804">Transcription</keyword>
<evidence type="ECO:0000259" key="7">
    <source>
        <dbReference type="PROSITE" id="PS50110"/>
    </source>
</evidence>
<sequence>MTRLRLLVVDDQELLRRGLRMLLDSTGEARVVAEARDGAHALALLARTEVDAVLTDMVMPGMDGPELIRRCAEQFPGLPVLALTTFDTEAVVSEALAAGAAGLLLKDTSPETVVAAVRTALSGGLHLDPRVARTALAGPREPAPDPLASLTDAERAVADCVADGLSNPEIARRLHLAPGTVKNYVSTLLRKLDAADRTQLALALDRARRS</sequence>